<dbReference type="Proteomes" id="UP000054800">
    <property type="component" value="Unassembled WGS sequence"/>
</dbReference>
<accession>A0A124GCP9</accession>
<sequence length="194" mass="22680">MRKAKKTEKREIKINEKKEIEIIKKPADEKLLATKFATTLLNISIVCQKHKEVWDKEVKENQGYIKFDKLMLISKTRAIADKIFNNYFESEDEGEDVESNLFYRDVIGKQTEKCLNGISEKLILTLDDIKQRLPAGFMGTLGSWARMIKDLNTAKMRGIARKIGIYEKELNKLFDLSNKYMNWVYQDIAIHELL</sequence>
<dbReference type="RefSeq" id="WP_059222382.1">
    <property type="nucleotide sequence ID" value="NZ_LMVH01000001.1"/>
</dbReference>
<protein>
    <submittedName>
        <fullName evidence="1">Uncharacterized protein</fullName>
    </submittedName>
</protein>
<dbReference type="OrthoDB" id="9896337at2"/>
<evidence type="ECO:0000313" key="2">
    <source>
        <dbReference type="Proteomes" id="UP000054800"/>
    </source>
</evidence>
<dbReference type="AlphaFoldDB" id="A0A124GCP9"/>
<comment type="caution">
    <text evidence="1">The sequence shown here is derived from an EMBL/GenBank/DDBJ whole genome shotgun (WGS) entry which is preliminary data.</text>
</comment>
<evidence type="ECO:0000313" key="1">
    <source>
        <dbReference type="EMBL" id="KUL98090.1"/>
    </source>
</evidence>
<organism evidence="1 2">
    <name type="scientific">Fusobacterium nucleatum subsp. nucleatum</name>
    <dbReference type="NCBI Taxonomy" id="76856"/>
    <lineage>
        <taxon>Bacteria</taxon>
        <taxon>Fusobacteriati</taxon>
        <taxon>Fusobacteriota</taxon>
        <taxon>Fusobacteriia</taxon>
        <taxon>Fusobacteriales</taxon>
        <taxon>Fusobacteriaceae</taxon>
        <taxon>Fusobacterium</taxon>
    </lineage>
</organism>
<proteinExistence type="predicted"/>
<name>A0A124GCP9_FUSNC</name>
<dbReference type="EMBL" id="LMVH01000001">
    <property type="protein sequence ID" value="KUL98090.1"/>
    <property type="molecule type" value="Genomic_DNA"/>
</dbReference>
<reference evidence="1 2" key="1">
    <citation type="submission" date="2015-10" db="EMBL/GenBank/DDBJ databases">
        <authorList>
            <person name="Gilbert D.G."/>
        </authorList>
    </citation>
    <scope>NUCLEOTIDE SEQUENCE [LARGE SCALE GENOMIC DNA]</scope>
    <source>
        <strain evidence="1 2">ChDC F311</strain>
    </source>
</reference>
<gene>
    <name evidence="1" type="ORF">RO03_00680</name>
</gene>